<keyword evidence="5" id="KW-0297">G-protein coupled receptor</keyword>
<accession>A0A8J1THU4</accession>
<evidence type="ECO:0000256" key="5">
    <source>
        <dbReference type="ARBA" id="ARBA00023040"/>
    </source>
</evidence>
<dbReference type="SUPFAM" id="SSF81321">
    <property type="entry name" value="Family A G protein-coupled receptor-like"/>
    <property type="match status" value="1"/>
</dbReference>
<keyword evidence="2" id="KW-1003">Cell membrane</keyword>
<evidence type="ECO:0000313" key="10">
    <source>
        <dbReference type="Proteomes" id="UP000749559"/>
    </source>
</evidence>
<dbReference type="Proteomes" id="UP000749559">
    <property type="component" value="Unassembled WGS sequence"/>
</dbReference>
<comment type="caution">
    <text evidence="9">The sequence shown here is derived from an EMBL/GenBank/DDBJ whole genome shotgun (WGS) entry which is preliminary data.</text>
</comment>
<dbReference type="OrthoDB" id="6102451at2759"/>
<organism evidence="9 10">
    <name type="scientific">Owenia fusiformis</name>
    <name type="common">Polychaete worm</name>
    <dbReference type="NCBI Taxonomy" id="6347"/>
    <lineage>
        <taxon>Eukaryota</taxon>
        <taxon>Metazoa</taxon>
        <taxon>Spiralia</taxon>
        <taxon>Lophotrochozoa</taxon>
        <taxon>Annelida</taxon>
        <taxon>Polychaeta</taxon>
        <taxon>Sedentaria</taxon>
        <taxon>Canalipalpata</taxon>
        <taxon>Sabellida</taxon>
        <taxon>Oweniida</taxon>
        <taxon>Oweniidae</taxon>
        <taxon>Owenia</taxon>
    </lineage>
</organism>
<dbReference type="CDD" id="cd00637">
    <property type="entry name" value="7tm_classA_rhodopsin-like"/>
    <property type="match status" value="1"/>
</dbReference>
<keyword evidence="7" id="KW-0675">Receptor</keyword>
<dbReference type="PROSITE" id="PS50262">
    <property type="entry name" value="G_PROTEIN_RECEP_F1_2"/>
    <property type="match status" value="1"/>
</dbReference>
<dbReference type="PANTHER" id="PTHR24249">
    <property type="entry name" value="HISTAMINE RECEPTOR-RELATED G-PROTEIN COUPLED RECEPTOR"/>
    <property type="match status" value="1"/>
</dbReference>
<dbReference type="GO" id="GO:0004930">
    <property type="term" value="F:G protein-coupled receptor activity"/>
    <property type="evidence" value="ECO:0007669"/>
    <property type="project" value="UniProtKB-KW"/>
</dbReference>
<reference evidence="9" key="1">
    <citation type="submission" date="2022-03" db="EMBL/GenBank/DDBJ databases">
        <authorList>
            <person name="Martin C."/>
        </authorList>
    </citation>
    <scope>NUCLEOTIDE SEQUENCE</scope>
</reference>
<dbReference type="PRINTS" id="PR00237">
    <property type="entry name" value="GPCRRHODOPSN"/>
</dbReference>
<protein>
    <submittedName>
        <fullName evidence="9">Uncharacterized protein</fullName>
    </submittedName>
</protein>
<evidence type="ECO:0000256" key="4">
    <source>
        <dbReference type="ARBA" id="ARBA00022989"/>
    </source>
</evidence>
<evidence type="ECO:0000256" key="1">
    <source>
        <dbReference type="ARBA" id="ARBA00004651"/>
    </source>
</evidence>
<dbReference type="PANTHER" id="PTHR24249:SF424">
    <property type="entry name" value="G-PROTEIN COUPLED RECEPTORS FAMILY 1 PROFILE DOMAIN-CONTAINING PROTEIN"/>
    <property type="match status" value="1"/>
</dbReference>
<evidence type="ECO:0000256" key="6">
    <source>
        <dbReference type="ARBA" id="ARBA00023136"/>
    </source>
</evidence>
<dbReference type="Gene3D" id="1.20.1070.10">
    <property type="entry name" value="Rhodopsin 7-helix transmembrane proteins"/>
    <property type="match status" value="1"/>
</dbReference>
<keyword evidence="3" id="KW-0812">Transmembrane</keyword>
<evidence type="ECO:0000256" key="8">
    <source>
        <dbReference type="ARBA" id="ARBA00023224"/>
    </source>
</evidence>
<evidence type="ECO:0000256" key="3">
    <source>
        <dbReference type="ARBA" id="ARBA00022692"/>
    </source>
</evidence>
<evidence type="ECO:0000256" key="2">
    <source>
        <dbReference type="ARBA" id="ARBA00022475"/>
    </source>
</evidence>
<keyword evidence="6" id="KW-0472">Membrane</keyword>
<dbReference type="Pfam" id="PF00001">
    <property type="entry name" value="7tm_1"/>
    <property type="match status" value="1"/>
</dbReference>
<dbReference type="AlphaFoldDB" id="A0A8J1THU4"/>
<gene>
    <name evidence="9" type="ORF">OFUS_LOCUS4663</name>
</gene>
<dbReference type="InterPro" id="IPR000276">
    <property type="entry name" value="GPCR_Rhodpsn"/>
</dbReference>
<dbReference type="InterPro" id="IPR017452">
    <property type="entry name" value="GPCR_Rhodpsn_7TM"/>
</dbReference>
<comment type="subcellular location">
    <subcellularLocation>
        <location evidence="1">Cell membrane</location>
        <topology evidence="1">Multi-pass membrane protein</topology>
    </subcellularLocation>
</comment>
<keyword evidence="4" id="KW-1133">Transmembrane helix</keyword>
<keyword evidence="10" id="KW-1185">Reference proteome</keyword>
<evidence type="ECO:0000313" key="9">
    <source>
        <dbReference type="EMBL" id="CAH1777658.1"/>
    </source>
</evidence>
<dbReference type="EMBL" id="CAIIXF020000002">
    <property type="protein sequence ID" value="CAH1777658.1"/>
    <property type="molecule type" value="Genomic_DNA"/>
</dbReference>
<dbReference type="InterPro" id="IPR050569">
    <property type="entry name" value="TAAR"/>
</dbReference>
<name>A0A8J1THU4_OWEFU</name>
<dbReference type="GO" id="GO:0005886">
    <property type="term" value="C:plasma membrane"/>
    <property type="evidence" value="ECO:0007669"/>
    <property type="project" value="UniProtKB-SubCell"/>
</dbReference>
<sequence length="328" mass="37009">MVLNSTEGGIIHLEPDIPVSIVLTLTSIVTILANIYIIIVIVKTKSLHTPAGYMMISLACTDFMVGWSHNVPLWYSDANGVMGHKWFVCQFSSVLSCVCCVCSIYTLGLLSLDKYLAITRPLRYDDFVTIPRCVILIIGVWVFSIIIWIPPLFDLPRSGDYYFEEAARVCYFDTTTSPYYTLFIVVGVFVLVSTVIGFCYFKILKISLAQSKRMAETLSSDGDGPKISKTNKKAIRTLLTIVSAFYIAWTPYCTERVIRGFVGEYVTPDWFLMASSTLAVSNSYFNAFIFTLTNRKFRHSAITIFMPYWGRNRVSPNTMVTDVTTHDT</sequence>
<evidence type="ECO:0000256" key="7">
    <source>
        <dbReference type="ARBA" id="ARBA00023170"/>
    </source>
</evidence>
<proteinExistence type="predicted"/>
<keyword evidence="8" id="KW-0807">Transducer</keyword>